<evidence type="ECO:0000313" key="1">
    <source>
        <dbReference type="EMBL" id="UWX64874.1"/>
    </source>
</evidence>
<dbReference type="RefSeq" id="WP_260561132.1">
    <property type="nucleotide sequence ID" value="NZ_BAABEC010000069.1"/>
</dbReference>
<evidence type="ECO:0000313" key="2">
    <source>
        <dbReference type="Proteomes" id="UP001060261"/>
    </source>
</evidence>
<sequence>MLSRPLRRLAPVLGVLSLCGGAGVWSAWSLAATVQIGPQTNAGDWRSKLTPLLPVSGQMAQVMETRARFSMTEVRRRVLDAGGDPRLLDQMQVSAERGMAPLYDKRVKISEDDFRRYLVIQQELQPSGKLVRLSVLKSSSRLTFGDAGGTALLRGISLDLGTGEMRFPEGYSALPEAFNITAAQAAAAEDPLGKRSGYVWKVRGNTPVTFTALNGHFALLSLSDGSVLISYNRNGIVNGTVSSGNLILNFSREGTNPNAK</sequence>
<name>A0ABY5YIC9_9DEIO</name>
<gene>
    <name evidence="1" type="ORF">N0D28_04215</name>
</gene>
<proteinExistence type="predicted"/>
<accession>A0ABY5YIC9</accession>
<dbReference type="Proteomes" id="UP001060261">
    <property type="component" value="Chromosome"/>
</dbReference>
<keyword evidence="2" id="KW-1185">Reference proteome</keyword>
<reference evidence="1" key="1">
    <citation type="submission" date="2022-09" db="EMBL/GenBank/DDBJ databases">
        <title>genome sequence of Deinococcus rubellus.</title>
        <authorList>
            <person name="Srinivasan S."/>
        </authorList>
    </citation>
    <scope>NUCLEOTIDE SEQUENCE</scope>
    <source>
        <strain evidence="1">Ant6</strain>
    </source>
</reference>
<protein>
    <submittedName>
        <fullName evidence="1">Uncharacterized protein</fullName>
    </submittedName>
</protein>
<organism evidence="1 2">
    <name type="scientific">Deinococcus rubellus</name>
    <dbReference type="NCBI Taxonomy" id="1889240"/>
    <lineage>
        <taxon>Bacteria</taxon>
        <taxon>Thermotogati</taxon>
        <taxon>Deinococcota</taxon>
        <taxon>Deinococci</taxon>
        <taxon>Deinococcales</taxon>
        <taxon>Deinococcaceae</taxon>
        <taxon>Deinococcus</taxon>
    </lineage>
</organism>
<dbReference type="EMBL" id="CP104213">
    <property type="protein sequence ID" value="UWX64874.1"/>
    <property type="molecule type" value="Genomic_DNA"/>
</dbReference>